<dbReference type="Pfam" id="PF02130">
    <property type="entry name" value="YbeY"/>
    <property type="match status" value="1"/>
</dbReference>
<evidence type="ECO:0000313" key="10">
    <source>
        <dbReference type="EMBL" id="NQE36865.1"/>
    </source>
</evidence>
<dbReference type="InterPro" id="IPR020549">
    <property type="entry name" value="YbeY_CS"/>
</dbReference>
<dbReference type="EC" id="3.1.-.-" evidence="9"/>
<dbReference type="GO" id="GO:0016787">
    <property type="term" value="F:hydrolase activity"/>
    <property type="evidence" value="ECO:0007669"/>
    <property type="project" value="UniProtKB-KW"/>
</dbReference>
<feature type="binding site" evidence="9">
    <location>
        <position position="141"/>
    </location>
    <ligand>
        <name>Zn(2+)</name>
        <dbReference type="ChEBI" id="CHEBI:29105"/>
        <note>catalytic</note>
    </ligand>
</feature>
<dbReference type="RefSeq" id="WP_172190725.1">
    <property type="nucleotide sequence ID" value="NZ_CAWPPK010000004.1"/>
</dbReference>
<keyword evidence="11" id="KW-1185">Reference proteome</keyword>
<gene>
    <name evidence="9 10" type="primary">ybeY</name>
    <name evidence="10" type="ORF">E5S67_04631</name>
</gene>
<evidence type="ECO:0000256" key="2">
    <source>
        <dbReference type="ARBA" id="ARBA00022517"/>
    </source>
</evidence>
<name>A0ABX2D2J5_9CYAN</name>
<feature type="binding site" evidence="9">
    <location>
        <position position="151"/>
    </location>
    <ligand>
        <name>Zn(2+)</name>
        <dbReference type="ChEBI" id="CHEBI:29105"/>
        <note>catalytic</note>
    </ligand>
</feature>
<comment type="similarity">
    <text evidence="1 9">Belongs to the endoribonuclease YbeY family.</text>
</comment>
<comment type="cofactor">
    <cofactor evidence="9">
        <name>Zn(2+)</name>
        <dbReference type="ChEBI" id="CHEBI:29105"/>
    </cofactor>
    <text evidence="9">Binds 1 zinc ion.</text>
</comment>
<keyword evidence="3 9" id="KW-0698">rRNA processing</keyword>
<evidence type="ECO:0000256" key="4">
    <source>
        <dbReference type="ARBA" id="ARBA00022722"/>
    </source>
</evidence>
<keyword evidence="5 9" id="KW-0479">Metal-binding</keyword>
<proteinExistence type="inferred from homology"/>
<feature type="binding site" evidence="9">
    <location>
        <position position="145"/>
    </location>
    <ligand>
        <name>Zn(2+)</name>
        <dbReference type="ChEBI" id="CHEBI:29105"/>
        <note>catalytic</note>
    </ligand>
</feature>
<dbReference type="InterPro" id="IPR023091">
    <property type="entry name" value="MetalPrtase_cat_dom_sf_prd"/>
</dbReference>
<keyword evidence="2 9" id="KW-0690">Ribosome biogenesis</keyword>
<keyword evidence="6 9" id="KW-0255">Endonuclease</keyword>
<dbReference type="Proteomes" id="UP000702425">
    <property type="component" value="Unassembled WGS sequence"/>
</dbReference>
<protein>
    <recommendedName>
        <fullName evidence="9">Endoribonuclease YbeY</fullName>
        <ecNumber evidence="9">3.1.-.-</ecNumber>
    </recommendedName>
</protein>
<dbReference type="EMBL" id="SRRZ01000101">
    <property type="protein sequence ID" value="NQE36865.1"/>
    <property type="molecule type" value="Genomic_DNA"/>
</dbReference>
<keyword evidence="4 9" id="KW-0540">Nuclease</keyword>
<dbReference type="SUPFAM" id="SSF55486">
    <property type="entry name" value="Metalloproteases ('zincins'), catalytic domain"/>
    <property type="match status" value="1"/>
</dbReference>
<dbReference type="PANTHER" id="PTHR46986">
    <property type="entry name" value="ENDORIBONUCLEASE YBEY, CHLOROPLASTIC"/>
    <property type="match status" value="1"/>
</dbReference>
<evidence type="ECO:0000256" key="7">
    <source>
        <dbReference type="ARBA" id="ARBA00022801"/>
    </source>
</evidence>
<evidence type="ECO:0000256" key="5">
    <source>
        <dbReference type="ARBA" id="ARBA00022723"/>
    </source>
</evidence>
<dbReference type="PANTHER" id="PTHR46986:SF1">
    <property type="entry name" value="ENDORIBONUCLEASE YBEY, CHLOROPLASTIC"/>
    <property type="match status" value="1"/>
</dbReference>
<organism evidence="10 11">
    <name type="scientific">Microcoleus asticus IPMA8</name>
    <dbReference type="NCBI Taxonomy" id="2563858"/>
    <lineage>
        <taxon>Bacteria</taxon>
        <taxon>Bacillati</taxon>
        <taxon>Cyanobacteriota</taxon>
        <taxon>Cyanophyceae</taxon>
        <taxon>Oscillatoriophycideae</taxon>
        <taxon>Oscillatoriales</taxon>
        <taxon>Microcoleaceae</taxon>
        <taxon>Microcoleus</taxon>
        <taxon>Microcoleus asticus</taxon>
    </lineage>
</organism>
<keyword evidence="8 9" id="KW-0862">Zinc</keyword>
<evidence type="ECO:0000256" key="6">
    <source>
        <dbReference type="ARBA" id="ARBA00022759"/>
    </source>
</evidence>
<dbReference type="HAMAP" id="MF_00009">
    <property type="entry name" value="Endoribonucl_YbeY"/>
    <property type="match status" value="1"/>
</dbReference>
<evidence type="ECO:0000313" key="11">
    <source>
        <dbReference type="Proteomes" id="UP000702425"/>
    </source>
</evidence>
<dbReference type="InterPro" id="IPR002036">
    <property type="entry name" value="YbeY"/>
</dbReference>
<dbReference type="NCBIfam" id="TIGR00043">
    <property type="entry name" value="rRNA maturation RNase YbeY"/>
    <property type="match status" value="1"/>
</dbReference>
<reference evidence="10 11" key="1">
    <citation type="journal article" date="2020" name="Sci. Rep.">
        <title>A novel cyanobacterial geosmin producer, revising GeoA distribution and dispersion patterns in Bacteria.</title>
        <authorList>
            <person name="Churro C."/>
            <person name="Semedo-Aguiar A.P."/>
            <person name="Silva A.D."/>
            <person name="Pereira-Leal J.B."/>
            <person name="Leite R.B."/>
        </authorList>
    </citation>
    <scope>NUCLEOTIDE SEQUENCE [LARGE SCALE GENOMIC DNA]</scope>
    <source>
        <strain evidence="10 11">IPMA8</strain>
    </source>
</reference>
<evidence type="ECO:0000256" key="9">
    <source>
        <dbReference type="HAMAP-Rule" id="MF_00009"/>
    </source>
</evidence>
<sequence length="178" mass="19772">MLIEVNVEDCYGLAQQSADASSLPEIAASGEISGETWENWFSVWLENQAADVPVAPGYEVSLRLTADTEMQCLNLQYRQLDRSTDVLAFAALEVDCPQLEEMQSSEPLYLGDIVISIDTANRQAQQQGHPLKTELAWLATHGFLHLLGWDHPDEESLTQMLDRQETLLRAIGLAIQTG</sequence>
<keyword evidence="9" id="KW-0963">Cytoplasm</keyword>
<evidence type="ECO:0000256" key="8">
    <source>
        <dbReference type="ARBA" id="ARBA00022833"/>
    </source>
</evidence>
<evidence type="ECO:0000256" key="1">
    <source>
        <dbReference type="ARBA" id="ARBA00010875"/>
    </source>
</evidence>
<comment type="subcellular location">
    <subcellularLocation>
        <location evidence="9">Cytoplasm</location>
    </subcellularLocation>
</comment>
<comment type="caution">
    <text evidence="10">The sequence shown here is derived from an EMBL/GenBank/DDBJ whole genome shotgun (WGS) entry which is preliminary data.</text>
</comment>
<accession>A0ABX2D2J5</accession>
<comment type="function">
    <text evidence="9">Single strand-specific metallo-endoribonuclease involved in late-stage 70S ribosome quality control and in maturation of the 3' terminus of the 16S rRNA.</text>
</comment>
<dbReference type="PROSITE" id="PS01306">
    <property type="entry name" value="UPF0054"/>
    <property type="match status" value="1"/>
</dbReference>
<keyword evidence="7 9" id="KW-0378">Hydrolase</keyword>
<dbReference type="Gene3D" id="3.40.390.30">
    <property type="entry name" value="Metalloproteases ('zincins'), catalytic domain"/>
    <property type="match status" value="1"/>
</dbReference>
<evidence type="ECO:0000256" key="3">
    <source>
        <dbReference type="ARBA" id="ARBA00022552"/>
    </source>
</evidence>